<keyword evidence="3" id="KW-1185">Reference proteome</keyword>
<comment type="caution">
    <text evidence="2">The sequence shown here is derived from an EMBL/GenBank/DDBJ whole genome shotgun (WGS) entry which is preliminary data.</text>
</comment>
<dbReference type="GO" id="GO:0009507">
    <property type="term" value="C:chloroplast"/>
    <property type="evidence" value="ECO:0007669"/>
    <property type="project" value="InterPro"/>
</dbReference>
<protein>
    <submittedName>
        <fullName evidence="2">Uncharacterized protein</fullName>
    </submittedName>
</protein>
<dbReference type="EMBL" id="VWRR01000008">
    <property type="protein sequence ID" value="KAF6002937.1"/>
    <property type="molecule type" value="Genomic_DNA"/>
</dbReference>
<feature type="compositionally biased region" description="Basic residues" evidence="1">
    <location>
        <begin position="1"/>
        <end position="21"/>
    </location>
</feature>
<evidence type="ECO:0000313" key="2">
    <source>
        <dbReference type="EMBL" id="KAF6002937.1"/>
    </source>
</evidence>
<dbReference type="InterPro" id="IPR020526">
    <property type="entry name" value="Ribosomal_cL38"/>
</dbReference>
<dbReference type="GO" id="GO:0006412">
    <property type="term" value="P:translation"/>
    <property type="evidence" value="ECO:0007669"/>
    <property type="project" value="InterPro"/>
</dbReference>
<reference evidence="2 3" key="1">
    <citation type="journal article" date="2020" name="J. Phycol.">
        <title>Comparative genome analysis reveals Cyanidiococcus gen. nov., a new extremophilic red algal genus sister to Cyanidioschyzon (Cyanidioschyzonaceae, Rhodophyta).</title>
        <authorList>
            <person name="Liu S.-L."/>
            <person name="Chiang Y.-R."/>
            <person name="Yoon H.S."/>
            <person name="Fu H.-Y."/>
        </authorList>
    </citation>
    <scope>NUCLEOTIDE SEQUENCE [LARGE SCALE GENOMIC DNA]</scope>
    <source>
        <strain evidence="2 3">THAL066</strain>
    </source>
</reference>
<feature type="region of interest" description="Disordered" evidence="1">
    <location>
        <begin position="1"/>
        <end position="30"/>
    </location>
</feature>
<evidence type="ECO:0000313" key="3">
    <source>
        <dbReference type="Proteomes" id="UP000530660"/>
    </source>
</evidence>
<feature type="compositionally biased region" description="Acidic residues" evidence="1">
    <location>
        <begin position="74"/>
        <end position="84"/>
    </location>
</feature>
<name>A0A7J7IK92_9RHOD</name>
<organism evidence="2 3">
    <name type="scientific">Cyanidiococcus yangmingshanensis</name>
    <dbReference type="NCBI Taxonomy" id="2690220"/>
    <lineage>
        <taxon>Eukaryota</taxon>
        <taxon>Rhodophyta</taxon>
        <taxon>Bangiophyceae</taxon>
        <taxon>Cyanidiales</taxon>
        <taxon>Cyanidiaceae</taxon>
        <taxon>Cyanidiococcus</taxon>
    </lineage>
</organism>
<evidence type="ECO:0000256" key="1">
    <source>
        <dbReference type="SAM" id="MobiDB-lite"/>
    </source>
</evidence>
<proteinExistence type="predicted"/>
<gene>
    <name evidence="2" type="ORF">F1559_001097</name>
</gene>
<dbReference type="GO" id="GO:0005840">
    <property type="term" value="C:ribosome"/>
    <property type="evidence" value="ECO:0007669"/>
    <property type="project" value="InterPro"/>
</dbReference>
<dbReference type="Proteomes" id="UP000530660">
    <property type="component" value="Unassembled WGS sequence"/>
</dbReference>
<dbReference type="GO" id="GO:0003735">
    <property type="term" value="F:structural constituent of ribosome"/>
    <property type="evidence" value="ECO:0007669"/>
    <property type="project" value="InterPro"/>
</dbReference>
<dbReference type="Pfam" id="PF17257">
    <property type="entry name" value="DUF5323"/>
    <property type="match status" value="1"/>
</dbReference>
<sequence>MAKHPIPKATKKHVKRRPRKSRPSDINHKPTHYALYDVEWPQEYTIVPGEGSIPPEFLAKIGSRSKRRQKASAEDDAEVNDEEGTQLTSVSELLRAEGN</sequence>
<dbReference type="GO" id="GO:0019843">
    <property type="term" value="F:rRNA binding"/>
    <property type="evidence" value="ECO:0007669"/>
    <property type="project" value="InterPro"/>
</dbReference>
<dbReference type="OrthoDB" id="42728at2759"/>
<accession>A0A7J7IK92</accession>
<feature type="region of interest" description="Disordered" evidence="1">
    <location>
        <begin position="62"/>
        <end position="99"/>
    </location>
</feature>
<dbReference type="AlphaFoldDB" id="A0A7J7IK92"/>